<evidence type="ECO:0000259" key="3">
    <source>
        <dbReference type="Pfam" id="PF13193"/>
    </source>
</evidence>
<evidence type="ECO:0000259" key="2">
    <source>
        <dbReference type="Pfam" id="PF00501"/>
    </source>
</evidence>
<accession>A0A1B8GD06</accession>
<evidence type="ECO:0008006" key="6">
    <source>
        <dbReference type="Google" id="ProtNLM"/>
    </source>
</evidence>
<organism evidence="4 5">
    <name type="scientific">Pseudogymnoascus verrucosus</name>
    <dbReference type="NCBI Taxonomy" id="342668"/>
    <lineage>
        <taxon>Eukaryota</taxon>
        <taxon>Fungi</taxon>
        <taxon>Dikarya</taxon>
        <taxon>Ascomycota</taxon>
        <taxon>Pezizomycotina</taxon>
        <taxon>Leotiomycetes</taxon>
        <taxon>Thelebolales</taxon>
        <taxon>Thelebolaceae</taxon>
        <taxon>Pseudogymnoascus</taxon>
    </lineage>
</organism>
<keyword evidence="5" id="KW-1185">Reference proteome</keyword>
<dbReference type="GO" id="GO:0031956">
    <property type="term" value="F:medium-chain fatty acid-CoA ligase activity"/>
    <property type="evidence" value="ECO:0007669"/>
    <property type="project" value="TreeGrafter"/>
</dbReference>
<dbReference type="InterPro" id="IPR020845">
    <property type="entry name" value="AMP-binding_CS"/>
</dbReference>
<evidence type="ECO:0000256" key="1">
    <source>
        <dbReference type="ARBA" id="ARBA00006432"/>
    </source>
</evidence>
<dbReference type="STRING" id="342668.A0A1B8GD06"/>
<dbReference type="PANTHER" id="PTHR43201">
    <property type="entry name" value="ACYL-COA SYNTHETASE"/>
    <property type="match status" value="1"/>
</dbReference>
<dbReference type="CDD" id="cd04433">
    <property type="entry name" value="AFD_class_I"/>
    <property type="match status" value="1"/>
</dbReference>
<protein>
    <recommendedName>
        <fullName evidence="6">AMP-dependent synthetase/ligase domain-containing protein</fullName>
    </recommendedName>
</protein>
<gene>
    <name evidence="4" type="ORF">VE01_08122</name>
</gene>
<dbReference type="PANTHER" id="PTHR43201:SF8">
    <property type="entry name" value="ACYL-COA SYNTHETASE FAMILY MEMBER 3"/>
    <property type="match status" value="1"/>
</dbReference>
<dbReference type="SUPFAM" id="SSF56801">
    <property type="entry name" value="Acetyl-CoA synthetase-like"/>
    <property type="match status" value="1"/>
</dbReference>
<dbReference type="Gene3D" id="3.40.50.12780">
    <property type="entry name" value="N-terminal domain of ligase-like"/>
    <property type="match status" value="1"/>
</dbReference>
<dbReference type="Pfam" id="PF00501">
    <property type="entry name" value="AMP-binding"/>
    <property type="match status" value="1"/>
</dbReference>
<dbReference type="RefSeq" id="XP_059319444.1">
    <property type="nucleotide sequence ID" value="XM_059463940.1"/>
</dbReference>
<dbReference type="InterPro" id="IPR025110">
    <property type="entry name" value="AMP-bd_C"/>
</dbReference>
<dbReference type="Gene3D" id="3.30.300.30">
    <property type="match status" value="1"/>
</dbReference>
<dbReference type="InterPro" id="IPR000873">
    <property type="entry name" value="AMP-dep_synth/lig_dom"/>
</dbReference>
<dbReference type="GO" id="GO:0006631">
    <property type="term" value="P:fatty acid metabolic process"/>
    <property type="evidence" value="ECO:0007669"/>
    <property type="project" value="TreeGrafter"/>
</dbReference>
<dbReference type="Pfam" id="PF13193">
    <property type="entry name" value="AMP-binding_C"/>
    <property type="match status" value="1"/>
</dbReference>
<feature type="domain" description="AMP-binding enzyme C-terminal" evidence="3">
    <location>
        <begin position="438"/>
        <end position="519"/>
    </location>
</feature>
<evidence type="ECO:0000313" key="5">
    <source>
        <dbReference type="Proteomes" id="UP000091956"/>
    </source>
</evidence>
<dbReference type="PROSITE" id="PS00455">
    <property type="entry name" value="AMP_BINDING"/>
    <property type="match status" value="1"/>
</dbReference>
<dbReference type="InterPro" id="IPR042099">
    <property type="entry name" value="ANL_N_sf"/>
</dbReference>
<dbReference type="InterPro" id="IPR045851">
    <property type="entry name" value="AMP-bd_C_sf"/>
</dbReference>
<sequence length="571" mass="62557">MSARTTLKFPHDPILVRLLIAAQQTSDSETIVHDALGFKKSYPELLTDILQTRDLLRARLPLPATNEQGILRGEFQYVAILSRSGYEFLVAFFAIRAMGGVCMPLGSGVLPEEAHYFLSKAKANCMLAGKDSLERAENICAYIQEQGNFDTLTLLPISCNAEPLRNIDIGIDDNLQLDPDGPGLLLFTSGTTGFPKGAVIPRRCFADPQAFEPGAAAISYNPSHWIGGARSLIGPVLTSKKLYIVAQKAGRARAEAVLEAFRNHRITHAIFTPALLRHMKDILIDQSGNLSEDKKSRCSSYFKGLSAIRCSAGVVEFSTKEFWTDLTGLPFENFYSVTELGGGVTRGISAIKGSIGTPLPGITIKLSEGNHGEIYVKSPKMLTHYIDDKKTTQAAFDEDGYFKTGDLGELKDGEYIFAGRANADYVLFGVFRISALVVESSLMDLPYISEACVVAVPDNDAKQLCGAVIRLERGTMPIGQITLARIRSDLQSSLAPFMLPALLRILEDKEELPRTVSGKPIKRQILMDFFGAVDGGLAENIPPRVERYNKLMTVEAQAKPWDWCGLQRATI</sequence>
<name>A0A1B8GD06_9PEZI</name>
<reference evidence="5" key="2">
    <citation type="journal article" date="2018" name="Nat. Commun.">
        <title>Extreme sensitivity to ultraviolet light in the fungal pathogen causing white-nose syndrome of bats.</title>
        <authorList>
            <person name="Palmer J.M."/>
            <person name="Drees K.P."/>
            <person name="Foster J.T."/>
            <person name="Lindner D.L."/>
        </authorList>
    </citation>
    <scope>NUCLEOTIDE SEQUENCE [LARGE SCALE GENOMIC DNA]</scope>
    <source>
        <strain evidence="5">UAMH 10579</strain>
    </source>
</reference>
<proteinExistence type="inferred from homology"/>
<dbReference type="AlphaFoldDB" id="A0A1B8GD06"/>
<feature type="domain" description="AMP-dependent synthetase/ligase" evidence="2">
    <location>
        <begin position="69"/>
        <end position="385"/>
    </location>
</feature>
<dbReference type="EMBL" id="KV460250">
    <property type="protein sequence ID" value="OBT93729.2"/>
    <property type="molecule type" value="Genomic_DNA"/>
</dbReference>
<reference evidence="4 5" key="1">
    <citation type="submission" date="2016-03" db="EMBL/GenBank/DDBJ databases">
        <title>Comparative genomics of Pseudogymnoascus destructans, the fungus causing white-nose syndrome of bats.</title>
        <authorList>
            <person name="Palmer J.M."/>
            <person name="Drees K.P."/>
            <person name="Foster J.T."/>
            <person name="Lindner D.L."/>
        </authorList>
    </citation>
    <scope>NUCLEOTIDE SEQUENCE [LARGE SCALE GENOMIC DNA]</scope>
    <source>
        <strain evidence="4 5">UAMH 10579</strain>
    </source>
</reference>
<dbReference type="Proteomes" id="UP000091956">
    <property type="component" value="Unassembled WGS sequence"/>
</dbReference>
<comment type="similarity">
    <text evidence="1">Belongs to the ATP-dependent AMP-binding enzyme family.</text>
</comment>
<evidence type="ECO:0000313" key="4">
    <source>
        <dbReference type="EMBL" id="OBT93729.2"/>
    </source>
</evidence>
<dbReference type="GeneID" id="28841508"/>